<reference evidence="1" key="1">
    <citation type="submission" date="2016-06" db="UniProtKB">
        <authorList>
            <consortium name="WormBaseParasite"/>
        </authorList>
    </citation>
    <scope>IDENTIFICATION</scope>
</reference>
<name>A0A183F1F4_9BILA</name>
<dbReference type="AlphaFoldDB" id="A0A183F1F4"/>
<organism evidence="1">
    <name type="scientific">Gongylonema pulchrum</name>
    <dbReference type="NCBI Taxonomy" id="637853"/>
    <lineage>
        <taxon>Eukaryota</taxon>
        <taxon>Metazoa</taxon>
        <taxon>Ecdysozoa</taxon>
        <taxon>Nematoda</taxon>
        <taxon>Chromadorea</taxon>
        <taxon>Rhabditida</taxon>
        <taxon>Spirurina</taxon>
        <taxon>Spiruromorpha</taxon>
        <taxon>Spiruroidea</taxon>
        <taxon>Gongylonematidae</taxon>
        <taxon>Gongylonema</taxon>
    </lineage>
</organism>
<evidence type="ECO:0000313" key="1">
    <source>
        <dbReference type="WBParaSite" id="GPUH_0002707501-mRNA-1"/>
    </source>
</evidence>
<sequence length="129" mass="14694">LYINGKKSVAYWFIQVLVNSSNEIVGYGCGRLISRVDGPEFGPVYCDSDEAFLVLFCALASCFFKLFEKPDDMKIVLAVPTTKSRKVQEILRDNAEIVYKGQRIPQFTKEVPDHDINRIYCISGLQMFI</sequence>
<proteinExistence type="predicted"/>
<dbReference type="WBParaSite" id="GPUH_0002707501-mRNA-1">
    <property type="protein sequence ID" value="GPUH_0002707501-mRNA-1"/>
    <property type="gene ID" value="GPUH_0002707501"/>
</dbReference>
<protein>
    <submittedName>
        <fullName evidence="1">Acetyltransf_18 domain-containing protein</fullName>
    </submittedName>
</protein>
<accession>A0A183F1F4</accession>